<evidence type="ECO:0000313" key="4">
    <source>
        <dbReference type="Proteomes" id="UP000477722"/>
    </source>
</evidence>
<name>A0A6G4X175_9ACTN</name>
<organism evidence="3 4">
    <name type="scientific">Streptomyces boncukensis</name>
    <dbReference type="NCBI Taxonomy" id="2711219"/>
    <lineage>
        <taxon>Bacteria</taxon>
        <taxon>Bacillati</taxon>
        <taxon>Actinomycetota</taxon>
        <taxon>Actinomycetes</taxon>
        <taxon>Kitasatosporales</taxon>
        <taxon>Streptomycetaceae</taxon>
        <taxon>Streptomyces</taxon>
    </lineage>
</organism>
<dbReference type="EMBL" id="JAAKZZ010000277">
    <property type="protein sequence ID" value="NGO71245.1"/>
    <property type="molecule type" value="Genomic_DNA"/>
</dbReference>
<dbReference type="RefSeq" id="WP_165300885.1">
    <property type="nucleotide sequence ID" value="NZ_JAAKZZ010000277.1"/>
</dbReference>
<comment type="caution">
    <text evidence="3">The sequence shown here is derived from an EMBL/GenBank/DDBJ whole genome shotgun (WGS) entry which is preliminary data.</text>
</comment>
<dbReference type="PANTHER" id="PTHR41775">
    <property type="entry name" value="SECRETED PROTEIN-RELATED"/>
    <property type="match status" value="1"/>
</dbReference>
<dbReference type="AlphaFoldDB" id="A0A6G4X175"/>
<proteinExistence type="predicted"/>
<dbReference type="PANTHER" id="PTHR41775:SF1">
    <property type="entry name" value="PEPTIDASE M6-LIKE DOMAIN-CONTAINING PROTEIN"/>
    <property type="match status" value="1"/>
</dbReference>
<feature type="region of interest" description="Disordered" evidence="1">
    <location>
        <begin position="398"/>
        <end position="451"/>
    </location>
</feature>
<protein>
    <recommendedName>
        <fullName evidence="5">Secreted protein</fullName>
    </recommendedName>
</protein>
<evidence type="ECO:0000256" key="1">
    <source>
        <dbReference type="SAM" id="MobiDB-lite"/>
    </source>
</evidence>
<feature type="compositionally biased region" description="Polar residues" evidence="1">
    <location>
        <begin position="441"/>
        <end position="451"/>
    </location>
</feature>
<keyword evidence="4" id="KW-1185">Reference proteome</keyword>
<dbReference type="Proteomes" id="UP000477722">
    <property type="component" value="Unassembled WGS sequence"/>
</dbReference>
<accession>A0A6G4X175</accession>
<evidence type="ECO:0000256" key="2">
    <source>
        <dbReference type="SAM" id="SignalP"/>
    </source>
</evidence>
<evidence type="ECO:0008006" key="5">
    <source>
        <dbReference type="Google" id="ProtNLM"/>
    </source>
</evidence>
<feature type="non-terminal residue" evidence="3">
    <location>
        <position position="1"/>
    </location>
</feature>
<feature type="signal peptide" evidence="2">
    <location>
        <begin position="1"/>
        <end position="35"/>
    </location>
</feature>
<reference evidence="3 4" key="1">
    <citation type="submission" date="2020-02" db="EMBL/GenBank/DDBJ databases">
        <title>Whole-genome analyses of novel actinobacteria.</title>
        <authorList>
            <person name="Sahin N."/>
            <person name="Tatar D."/>
        </authorList>
    </citation>
    <scope>NUCLEOTIDE SEQUENCE [LARGE SCALE GENOMIC DNA]</scope>
    <source>
        <strain evidence="3 4">SB3404</strain>
    </source>
</reference>
<sequence length="451" mass="48176">PRRSRRRGRTAGRPTLAAATALATAGLALTPVSGAAEDVEPADPAACTLAPAPLRGTGEGPARRGFVRPEGHRRAAMVMVDFSDLPAVTPAAERAAFFSRYGDAYLKRASYGTYRLTLTPTRTWIRMPRPWSAYGIARGAPVERMRRYVRDALRAAAAEGTRPADADLVYVVADSNVPAAPTVSQAHTFRTLRVGRARVHGAALIFGRAGDSPLWQRGNFVHEANHLYGLPDLYNVRRGATVEYAGGWDTMSMAGISDLMGWHKAKLGWIPPHRVDCVVAPGTTEHVLTPIGAPGARLAVVRTGRYTALVAEARTRTGLDRGLCTEGVLLYSVSSRVPSGLGPVRVVDSRPRSLGGPSCADRLPAELAELSDAPFRPGEGHTFDNGVRMEVTRAADGAFGLRVRVPDRDPPDTAQGPQGPSPGARSRPGRARGRTAAQSGCRRTQWPSPRG</sequence>
<feature type="compositionally biased region" description="Low complexity" evidence="1">
    <location>
        <begin position="413"/>
        <end position="426"/>
    </location>
</feature>
<keyword evidence="2" id="KW-0732">Signal</keyword>
<feature type="chain" id="PRO_5026287869" description="Secreted protein" evidence="2">
    <location>
        <begin position="36"/>
        <end position="451"/>
    </location>
</feature>
<gene>
    <name evidence="3" type="ORF">G5C65_23360</name>
</gene>
<evidence type="ECO:0000313" key="3">
    <source>
        <dbReference type="EMBL" id="NGO71245.1"/>
    </source>
</evidence>